<dbReference type="FunFam" id="3.40.50.200:FF:000015">
    <property type="entry name" value="Tripeptidyl peptidase A"/>
    <property type="match status" value="1"/>
</dbReference>
<keyword evidence="13" id="KW-0865">Zymogen</keyword>
<dbReference type="InterPro" id="IPR036852">
    <property type="entry name" value="Peptidase_S8/S53_dom_sf"/>
</dbReference>
<proteinExistence type="predicted"/>
<dbReference type="PROSITE" id="PS51695">
    <property type="entry name" value="SEDOLISIN"/>
    <property type="match status" value="1"/>
</dbReference>
<dbReference type="Proteomes" id="UP000256328">
    <property type="component" value="Unassembled WGS sequence"/>
</dbReference>
<feature type="signal peptide" evidence="16">
    <location>
        <begin position="1"/>
        <end position="17"/>
    </location>
</feature>
<dbReference type="CDD" id="cd04056">
    <property type="entry name" value="Peptidases_S53"/>
    <property type="match status" value="1"/>
</dbReference>
<dbReference type="GO" id="GO:0005576">
    <property type="term" value="C:extracellular region"/>
    <property type="evidence" value="ECO:0007669"/>
    <property type="project" value="UniProtKB-SubCell"/>
</dbReference>
<evidence type="ECO:0000256" key="12">
    <source>
        <dbReference type="ARBA" id="ARBA00023026"/>
    </source>
</evidence>
<feature type="active site" description="Charge relay system" evidence="15">
    <location>
        <position position="321"/>
    </location>
</feature>
<keyword evidence="12" id="KW-0843">Virulence</keyword>
<evidence type="ECO:0000256" key="15">
    <source>
        <dbReference type="PROSITE-ProRule" id="PRU01032"/>
    </source>
</evidence>
<evidence type="ECO:0000256" key="5">
    <source>
        <dbReference type="ARBA" id="ARBA00022525"/>
    </source>
</evidence>
<comment type="catalytic activity">
    <reaction evidence="1">
        <text>Release of an N-terminal tripeptide from a polypeptide.</text>
        <dbReference type="EC" id="3.4.14.10"/>
    </reaction>
</comment>
<dbReference type="GO" id="GO:0004252">
    <property type="term" value="F:serine-type endopeptidase activity"/>
    <property type="evidence" value="ECO:0007669"/>
    <property type="project" value="UniProtKB-UniRule"/>
</dbReference>
<feature type="binding site" evidence="15">
    <location>
        <position position="635"/>
    </location>
    <ligand>
        <name>Ca(2+)</name>
        <dbReference type="ChEBI" id="CHEBI:29108"/>
    </ligand>
</feature>
<keyword evidence="14" id="KW-0325">Glycoprotein</keyword>
<evidence type="ECO:0000313" key="19">
    <source>
        <dbReference type="Proteomes" id="UP000256328"/>
    </source>
</evidence>
<reference evidence="18 19" key="1">
    <citation type="journal article" date="2018" name="IMA Fungus">
        <title>IMA Genome-F 9: Draft genome sequence of Annulohypoxylon stygium, Aspergillus mulundensis, Berkeleyomyces basicola (syn. Thielaviopsis basicola), Ceratocystis smalleyi, two Cercospora beticola strains, Coleophoma cylindrospora, Fusarium fracticaudum, Phialophora cf. hyalina, and Morchella septimelata.</title>
        <authorList>
            <person name="Wingfield B.D."/>
            <person name="Bills G.F."/>
            <person name="Dong Y."/>
            <person name="Huang W."/>
            <person name="Nel W.J."/>
            <person name="Swalarsk-Parry B.S."/>
            <person name="Vaghefi N."/>
            <person name="Wilken P.M."/>
            <person name="An Z."/>
            <person name="de Beer Z.W."/>
            <person name="De Vos L."/>
            <person name="Chen L."/>
            <person name="Duong T.A."/>
            <person name="Gao Y."/>
            <person name="Hammerbacher A."/>
            <person name="Kikkert J.R."/>
            <person name="Li Y."/>
            <person name="Li H."/>
            <person name="Li K."/>
            <person name="Li Q."/>
            <person name="Liu X."/>
            <person name="Ma X."/>
            <person name="Naidoo K."/>
            <person name="Pethybridge S.J."/>
            <person name="Sun J."/>
            <person name="Steenkamp E.T."/>
            <person name="van der Nest M.A."/>
            <person name="van Wyk S."/>
            <person name="Wingfield M.J."/>
            <person name="Xiong C."/>
            <person name="Yue Q."/>
            <person name="Zhang X."/>
        </authorList>
    </citation>
    <scope>NUCLEOTIDE SEQUENCE [LARGE SCALE GENOMIC DNA]</scope>
    <source>
        <strain evidence="18 19">BP5796</strain>
    </source>
</reference>
<keyword evidence="9 15" id="KW-0378">Hydrolase</keyword>
<dbReference type="GO" id="GO:0006508">
    <property type="term" value="P:proteolysis"/>
    <property type="evidence" value="ECO:0007669"/>
    <property type="project" value="UniProtKB-KW"/>
</dbReference>
<keyword evidence="5" id="KW-0964">Secreted</keyword>
<dbReference type="InterPro" id="IPR050819">
    <property type="entry name" value="Tripeptidyl-peptidase_I"/>
</dbReference>
<feature type="chain" id="PRO_5017560780" description="tripeptidyl-peptidase II" evidence="16">
    <location>
        <begin position="18"/>
        <end position="677"/>
    </location>
</feature>
<dbReference type="EC" id="3.4.14.10" evidence="4"/>
<protein>
    <recommendedName>
        <fullName evidence="4">tripeptidyl-peptidase II</fullName>
        <ecNumber evidence="4">3.4.14.10</ecNumber>
    </recommendedName>
</protein>
<keyword evidence="8 16" id="KW-0732">Signal</keyword>
<evidence type="ECO:0000256" key="16">
    <source>
        <dbReference type="SAM" id="SignalP"/>
    </source>
</evidence>
<keyword evidence="7 15" id="KW-0479">Metal-binding</keyword>
<accession>A0A3D8RWU7</accession>
<feature type="binding site" evidence="15">
    <location>
        <position position="656"/>
    </location>
    <ligand>
        <name>Ca(2+)</name>
        <dbReference type="ChEBI" id="CHEBI:29108"/>
    </ligand>
</feature>
<evidence type="ECO:0000256" key="9">
    <source>
        <dbReference type="ARBA" id="ARBA00022801"/>
    </source>
</evidence>
<feature type="active site" description="Charge relay system" evidence="15">
    <location>
        <position position="594"/>
    </location>
</feature>
<evidence type="ECO:0000256" key="6">
    <source>
        <dbReference type="ARBA" id="ARBA00022670"/>
    </source>
</evidence>
<feature type="active site" description="Charge relay system" evidence="15">
    <location>
        <position position="325"/>
    </location>
</feature>
<evidence type="ECO:0000256" key="7">
    <source>
        <dbReference type="ARBA" id="ARBA00022723"/>
    </source>
</evidence>
<dbReference type="Gene3D" id="3.40.50.200">
    <property type="entry name" value="Peptidase S8/S53 domain"/>
    <property type="match status" value="1"/>
</dbReference>
<evidence type="ECO:0000256" key="13">
    <source>
        <dbReference type="ARBA" id="ARBA00023145"/>
    </source>
</evidence>
<evidence type="ECO:0000313" key="18">
    <source>
        <dbReference type="EMBL" id="RDW78271.1"/>
    </source>
</evidence>
<dbReference type="OrthoDB" id="409122at2759"/>
<keyword evidence="19" id="KW-1185">Reference proteome</keyword>
<feature type="binding site" evidence="15">
    <location>
        <position position="654"/>
    </location>
    <ligand>
        <name>Ca(2+)</name>
        <dbReference type="ChEBI" id="CHEBI:29108"/>
    </ligand>
</feature>
<dbReference type="GO" id="GO:0008240">
    <property type="term" value="F:tripeptidyl-peptidase activity"/>
    <property type="evidence" value="ECO:0007669"/>
    <property type="project" value="UniProtKB-EC"/>
</dbReference>
<evidence type="ECO:0000256" key="2">
    <source>
        <dbReference type="ARBA" id="ARBA00002451"/>
    </source>
</evidence>
<keyword evidence="10 15" id="KW-0720">Serine protease</keyword>
<evidence type="ECO:0000256" key="1">
    <source>
        <dbReference type="ARBA" id="ARBA00001910"/>
    </source>
</evidence>
<comment type="cofactor">
    <cofactor evidence="15">
        <name>Ca(2+)</name>
        <dbReference type="ChEBI" id="CHEBI:29108"/>
    </cofactor>
    <text evidence="15">Binds 1 Ca(2+) ion per subunit.</text>
</comment>
<evidence type="ECO:0000256" key="14">
    <source>
        <dbReference type="ARBA" id="ARBA00023180"/>
    </source>
</evidence>
<feature type="binding site" evidence="15">
    <location>
        <position position="636"/>
    </location>
    <ligand>
        <name>Ca(2+)</name>
        <dbReference type="ChEBI" id="CHEBI:29108"/>
    </ligand>
</feature>
<dbReference type="InterPro" id="IPR015366">
    <property type="entry name" value="S53_propep"/>
</dbReference>
<dbReference type="GO" id="GO:0046872">
    <property type="term" value="F:metal ion binding"/>
    <property type="evidence" value="ECO:0007669"/>
    <property type="project" value="UniProtKB-UniRule"/>
</dbReference>
<dbReference type="SUPFAM" id="SSF52743">
    <property type="entry name" value="Subtilisin-like"/>
    <property type="match status" value="1"/>
</dbReference>
<dbReference type="AlphaFoldDB" id="A0A3D8RWU7"/>
<evidence type="ECO:0000256" key="10">
    <source>
        <dbReference type="ARBA" id="ARBA00022825"/>
    </source>
</evidence>
<organism evidence="18 19">
    <name type="scientific">Coleophoma crateriformis</name>
    <dbReference type="NCBI Taxonomy" id="565419"/>
    <lineage>
        <taxon>Eukaryota</taxon>
        <taxon>Fungi</taxon>
        <taxon>Dikarya</taxon>
        <taxon>Ascomycota</taxon>
        <taxon>Pezizomycotina</taxon>
        <taxon>Leotiomycetes</taxon>
        <taxon>Helotiales</taxon>
        <taxon>Dermateaceae</taxon>
        <taxon>Coleophoma</taxon>
    </lineage>
</organism>
<name>A0A3D8RWU7_9HELO</name>
<dbReference type="Pfam" id="PF09286">
    <property type="entry name" value="Pro-kuma_activ"/>
    <property type="match status" value="1"/>
</dbReference>
<dbReference type="CDD" id="cd11377">
    <property type="entry name" value="Pro-peptidase_S53"/>
    <property type="match status" value="1"/>
</dbReference>
<evidence type="ECO:0000259" key="17">
    <source>
        <dbReference type="PROSITE" id="PS51695"/>
    </source>
</evidence>
<comment type="caution">
    <text evidence="18">The sequence shown here is derived from an EMBL/GenBank/DDBJ whole genome shotgun (WGS) entry which is preliminary data.</text>
</comment>
<keyword evidence="6 15" id="KW-0645">Protease</keyword>
<dbReference type="EMBL" id="PDLN01000008">
    <property type="protein sequence ID" value="RDW78271.1"/>
    <property type="molecule type" value="Genomic_DNA"/>
</dbReference>
<comment type="function">
    <text evidence="2">Secreted tripeptidyl-peptidase which degrades proteins at acidic pHs and is involved in virulence.</text>
</comment>
<gene>
    <name evidence="18" type="ORF">BP5796_06123</name>
</gene>
<feature type="domain" description="Peptidase S53" evidence="17">
    <location>
        <begin position="244"/>
        <end position="676"/>
    </location>
</feature>
<comment type="subcellular location">
    <subcellularLocation>
        <location evidence="3">Secreted</location>
        <location evidence="3">Extracellular space</location>
    </subcellularLocation>
</comment>
<keyword evidence="11 15" id="KW-0106">Calcium</keyword>
<dbReference type="SUPFAM" id="SSF54897">
    <property type="entry name" value="Protease propeptides/inhibitors"/>
    <property type="match status" value="1"/>
</dbReference>
<dbReference type="SMART" id="SM00944">
    <property type="entry name" value="Pro-kuma_activ"/>
    <property type="match status" value="1"/>
</dbReference>
<dbReference type="InterPro" id="IPR030400">
    <property type="entry name" value="Sedolisin_dom"/>
</dbReference>
<dbReference type="PANTHER" id="PTHR14218">
    <property type="entry name" value="PROTEASE S8 TRIPEPTIDYL PEPTIDASE I CLN2"/>
    <property type="match status" value="1"/>
</dbReference>
<dbReference type="PANTHER" id="PTHR14218:SF19">
    <property type="entry name" value="SERINE PROTEASE AORO, PUTATIVE (AFU_ORTHOLOGUE AFUA_6G10250)-RELATED"/>
    <property type="match status" value="1"/>
</dbReference>
<evidence type="ECO:0000256" key="3">
    <source>
        <dbReference type="ARBA" id="ARBA00004239"/>
    </source>
</evidence>
<evidence type="ECO:0000256" key="4">
    <source>
        <dbReference type="ARBA" id="ARBA00012462"/>
    </source>
</evidence>
<evidence type="ECO:0000256" key="8">
    <source>
        <dbReference type="ARBA" id="ARBA00022729"/>
    </source>
</evidence>
<evidence type="ECO:0000256" key="11">
    <source>
        <dbReference type="ARBA" id="ARBA00022837"/>
    </source>
</evidence>
<sequence length="677" mass="72923">MQFSFIATYALFAGAIAAPALSSKRHVVHERREKLPIGWRKGAKSPSHAVLPMRFGLSQSNLDRADEFLMDVSHPSSPNFGKHWSPQQIAETFAPTDEAVNAILDWLTESGIDKERIKLSPGMNWINANLTVTEAESLLQTKYWHFIHVGSGTSHVACDDYSIPDDIRKHIDFITPTVHFDARISKKKQKRSLTSREAKLSTRQTLKTKYKVGTSIGDPGDGSLPKAGGAVAHLSKDLANCDVSIVPDCLRALYHIPIDYPVAASNSYGIVEYTPQAYLPSDLDLFFANYSPALVGSRPDFQSIDGGLLQTIVEDFNYNGESDLDLEYSMALVYPQNVTLYQVGDIFEGASFNNFLDALDGTYCTYEGGDDVTEDGVYPDPYGAGYGFYSGPEACGGFAAANVISTSYAYNEADLTAFYEMRQCYEYMKLGLQGVTFLYSSGDYGVAGNTGECIDPTTGAYNNGTLYSHSIHSEALRADVFVGTSGMFAPSFPGGCPYVTSVGATQVKPNATVTQPEEAAESVIYSGGGFSNVFGLPSYQADAVATYFAEHLPPYGADQYNNSQTSRGFPDVAANGVNYVIAIDGAFSYVYGTSASSPTFGSVMTLINAARLNAGKSPVGFINPVLYANPHMLNDITEGGNQGCGTAGFTAVQGWDPVTGLGTPNFTKMVAVWLALP</sequence>